<accession>A0A4Y2EBP3</accession>
<gene>
    <name evidence="2" type="ORF">AVEN_106171_1</name>
</gene>
<comment type="caution">
    <text evidence="2">The sequence shown here is derived from an EMBL/GenBank/DDBJ whole genome shotgun (WGS) entry which is preliminary data.</text>
</comment>
<dbReference type="EMBL" id="BGPR01245821">
    <property type="protein sequence ID" value="GBM25726.1"/>
    <property type="molecule type" value="Genomic_DNA"/>
</dbReference>
<protein>
    <submittedName>
        <fullName evidence="2">Uncharacterized protein</fullName>
    </submittedName>
</protein>
<feature type="region of interest" description="Disordered" evidence="1">
    <location>
        <begin position="28"/>
        <end position="61"/>
    </location>
</feature>
<proteinExistence type="predicted"/>
<name>A0A4Y2EBP3_ARAVE</name>
<dbReference type="OrthoDB" id="6435843at2759"/>
<organism evidence="2 3">
    <name type="scientific">Araneus ventricosus</name>
    <name type="common">Orbweaver spider</name>
    <name type="synonym">Epeira ventricosa</name>
    <dbReference type="NCBI Taxonomy" id="182803"/>
    <lineage>
        <taxon>Eukaryota</taxon>
        <taxon>Metazoa</taxon>
        <taxon>Ecdysozoa</taxon>
        <taxon>Arthropoda</taxon>
        <taxon>Chelicerata</taxon>
        <taxon>Arachnida</taxon>
        <taxon>Araneae</taxon>
        <taxon>Araneomorphae</taxon>
        <taxon>Entelegynae</taxon>
        <taxon>Araneoidea</taxon>
        <taxon>Araneidae</taxon>
        <taxon>Araneus</taxon>
    </lineage>
</organism>
<dbReference type="Proteomes" id="UP000499080">
    <property type="component" value="Unassembled WGS sequence"/>
</dbReference>
<sequence>NDAPSSALRQAEPQRGSARLVRLQAAFDRSAEHRSDETAVPNTSGAISAAGDSSNGINAHENKAKEEVFSLRKDFVMNNLQKRTNVKKH</sequence>
<evidence type="ECO:0000313" key="2">
    <source>
        <dbReference type="EMBL" id="GBM25726.1"/>
    </source>
</evidence>
<feature type="compositionally biased region" description="Polar residues" evidence="1">
    <location>
        <begin position="40"/>
        <end position="57"/>
    </location>
</feature>
<evidence type="ECO:0000256" key="1">
    <source>
        <dbReference type="SAM" id="MobiDB-lite"/>
    </source>
</evidence>
<evidence type="ECO:0000313" key="3">
    <source>
        <dbReference type="Proteomes" id="UP000499080"/>
    </source>
</evidence>
<feature type="non-terminal residue" evidence="2">
    <location>
        <position position="1"/>
    </location>
</feature>
<dbReference type="AlphaFoldDB" id="A0A4Y2EBP3"/>
<keyword evidence="3" id="KW-1185">Reference proteome</keyword>
<reference evidence="2 3" key="1">
    <citation type="journal article" date="2019" name="Sci. Rep.">
        <title>Orb-weaving spider Araneus ventricosus genome elucidates the spidroin gene catalogue.</title>
        <authorList>
            <person name="Kono N."/>
            <person name="Nakamura H."/>
            <person name="Ohtoshi R."/>
            <person name="Moran D.A.P."/>
            <person name="Shinohara A."/>
            <person name="Yoshida Y."/>
            <person name="Fujiwara M."/>
            <person name="Mori M."/>
            <person name="Tomita M."/>
            <person name="Arakawa K."/>
        </authorList>
    </citation>
    <scope>NUCLEOTIDE SEQUENCE [LARGE SCALE GENOMIC DNA]</scope>
</reference>